<dbReference type="InterPro" id="IPR013087">
    <property type="entry name" value="Znf_C2H2_type"/>
</dbReference>
<keyword evidence="3" id="KW-0677">Repeat</keyword>
<keyword evidence="4 8" id="KW-0863">Zinc-finger</keyword>
<feature type="domain" description="C2H2-type" evidence="9">
    <location>
        <begin position="165"/>
        <end position="192"/>
    </location>
</feature>
<evidence type="ECO:0000256" key="3">
    <source>
        <dbReference type="ARBA" id="ARBA00022737"/>
    </source>
</evidence>
<evidence type="ECO:0000313" key="11">
    <source>
        <dbReference type="Proteomes" id="UP001152562"/>
    </source>
</evidence>
<keyword evidence="7" id="KW-0539">Nucleus</keyword>
<dbReference type="Gene3D" id="3.30.160.60">
    <property type="entry name" value="Classic Zinc Finger"/>
    <property type="match status" value="4"/>
</dbReference>
<dbReference type="PROSITE" id="PS50157">
    <property type="entry name" value="ZINC_FINGER_C2H2_2"/>
    <property type="match status" value="4"/>
</dbReference>
<dbReference type="PROSITE" id="PS00028">
    <property type="entry name" value="ZINC_FINGER_C2H2_1"/>
    <property type="match status" value="3"/>
</dbReference>
<dbReference type="SUPFAM" id="SSF57667">
    <property type="entry name" value="beta-beta-alpha zinc fingers"/>
    <property type="match status" value="3"/>
</dbReference>
<keyword evidence="2" id="KW-0479">Metal-binding</keyword>
<organism evidence="10 11">
    <name type="scientific">Pieris brassicae</name>
    <name type="common">White butterfly</name>
    <name type="synonym">Large white butterfly</name>
    <dbReference type="NCBI Taxonomy" id="7116"/>
    <lineage>
        <taxon>Eukaryota</taxon>
        <taxon>Metazoa</taxon>
        <taxon>Ecdysozoa</taxon>
        <taxon>Arthropoda</taxon>
        <taxon>Hexapoda</taxon>
        <taxon>Insecta</taxon>
        <taxon>Pterygota</taxon>
        <taxon>Neoptera</taxon>
        <taxon>Endopterygota</taxon>
        <taxon>Lepidoptera</taxon>
        <taxon>Glossata</taxon>
        <taxon>Ditrysia</taxon>
        <taxon>Papilionoidea</taxon>
        <taxon>Pieridae</taxon>
        <taxon>Pierinae</taxon>
        <taxon>Pieris</taxon>
    </lineage>
</organism>
<dbReference type="SMART" id="SM00868">
    <property type="entry name" value="zf-AD"/>
    <property type="match status" value="1"/>
</dbReference>
<feature type="domain" description="C2H2-type" evidence="9">
    <location>
        <begin position="247"/>
        <end position="274"/>
    </location>
</feature>
<dbReference type="AlphaFoldDB" id="A0A9P0TLZ4"/>
<feature type="domain" description="C2H2-type" evidence="9">
    <location>
        <begin position="275"/>
        <end position="302"/>
    </location>
</feature>
<name>A0A9P0TLZ4_PIEBR</name>
<dbReference type="SMART" id="SM00355">
    <property type="entry name" value="ZnF_C2H2"/>
    <property type="match status" value="5"/>
</dbReference>
<comment type="caution">
    <text evidence="10">The sequence shown here is derived from an EMBL/GenBank/DDBJ whole genome shotgun (WGS) entry which is preliminary data.</text>
</comment>
<dbReference type="Pfam" id="PF00096">
    <property type="entry name" value="zf-C2H2"/>
    <property type="match status" value="2"/>
</dbReference>
<dbReference type="InterPro" id="IPR012934">
    <property type="entry name" value="Znf_AD"/>
</dbReference>
<dbReference type="GO" id="GO:0003677">
    <property type="term" value="F:DNA binding"/>
    <property type="evidence" value="ECO:0007669"/>
    <property type="project" value="UniProtKB-KW"/>
</dbReference>
<dbReference type="FunFam" id="3.30.160.60:FF:000100">
    <property type="entry name" value="Zinc finger 45-like"/>
    <property type="match status" value="1"/>
</dbReference>
<feature type="domain" description="C2H2-type" evidence="9">
    <location>
        <begin position="221"/>
        <end position="243"/>
    </location>
</feature>
<dbReference type="PANTHER" id="PTHR16515:SF49">
    <property type="entry name" value="GASTRULA ZINC FINGER PROTEIN XLCGF49.1-LIKE-RELATED"/>
    <property type="match status" value="1"/>
</dbReference>
<reference evidence="10" key="1">
    <citation type="submission" date="2022-05" db="EMBL/GenBank/DDBJ databases">
        <authorList>
            <person name="Okamura Y."/>
        </authorList>
    </citation>
    <scope>NUCLEOTIDE SEQUENCE</scope>
</reference>
<protein>
    <recommendedName>
        <fullName evidence="9">C2H2-type domain-containing protein</fullName>
    </recommendedName>
</protein>
<evidence type="ECO:0000256" key="5">
    <source>
        <dbReference type="ARBA" id="ARBA00022833"/>
    </source>
</evidence>
<evidence type="ECO:0000259" key="9">
    <source>
        <dbReference type="PROSITE" id="PS50157"/>
    </source>
</evidence>
<dbReference type="Proteomes" id="UP001152562">
    <property type="component" value="Unassembled WGS sequence"/>
</dbReference>
<keyword evidence="6" id="KW-0238">DNA-binding</keyword>
<evidence type="ECO:0000313" key="10">
    <source>
        <dbReference type="EMBL" id="CAH4032396.1"/>
    </source>
</evidence>
<dbReference type="InterPro" id="IPR050331">
    <property type="entry name" value="Zinc_finger"/>
</dbReference>
<dbReference type="GO" id="GO:0005634">
    <property type="term" value="C:nucleus"/>
    <property type="evidence" value="ECO:0007669"/>
    <property type="project" value="UniProtKB-SubCell"/>
</dbReference>
<evidence type="ECO:0000256" key="4">
    <source>
        <dbReference type="ARBA" id="ARBA00022771"/>
    </source>
</evidence>
<proteinExistence type="predicted"/>
<dbReference type="InterPro" id="IPR036236">
    <property type="entry name" value="Znf_C2H2_sf"/>
</dbReference>
<dbReference type="GO" id="GO:0008270">
    <property type="term" value="F:zinc ion binding"/>
    <property type="evidence" value="ECO:0007669"/>
    <property type="project" value="UniProtKB-KW"/>
</dbReference>
<evidence type="ECO:0000256" key="6">
    <source>
        <dbReference type="ARBA" id="ARBA00023125"/>
    </source>
</evidence>
<evidence type="ECO:0000256" key="8">
    <source>
        <dbReference type="PROSITE-ProRule" id="PRU00042"/>
    </source>
</evidence>
<evidence type="ECO:0000256" key="2">
    <source>
        <dbReference type="ARBA" id="ARBA00022723"/>
    </source>
</evidence>
<sequence length="334" mass="39183">MSETWNISGICRCCHSHGTFKNLEELCLYDEKGETYSNKLQNTFNVTLCQVTDTLNSFYSICDVCIPKLRDAELFRLQILTCEDQFLQYYNDYYVKETKEEPFDLVTTHNEETDEKLLLEDVFSDIDDQPLATLQSQDSKPDADWVTPPVMDGDIKPLKHKSKKYTCEVCQKKFTYHGSLEMHIQTHKFEKTYPCLICNAIFKRNKDLITHISENHEDNGFACNLCESNFDDPRLLKKHFSIHLVKFKCDFCDKEFSKKKGLKEHLKVHTREKKYKCDICHKCFGHNQTLKSHILTHTGERPHKTAHMHILQQAIFKQKLFVNTPTAAHRRETL</sequence>
<keyword evidence="5" id="KW-0862">Zinc</keyword>
<dbReference type="GO" id="GO:0010468">
    <property type="term" value="P:regulation of gene expression"/>
    <property type="evidence" value="ECO:0007669"/>
    <property type="project" value="TreeGrafter"/>
</dbReference>
<dbReference type="Pfam" id="PF13894">
    <property type="entry name" value="zf-C2H2_4"/>
    <property type="match status" value="1"/>
</dbReference>
<comment type="subcellular location">
    <subcellularLocation>
        <location evidence="1">Nucleus</location>
    </subcellularLocation>
</comment>
<dbReference type="Pfam" id="PF12874">
    <property type="entry name" value="zf-met"/>
    <property type="match status" value="1"/>
</dbReference>
<gene>
    <name evidence="10" type="ORF">PIBRA_LOCUS8782</name>
</gene>
<accession>A0A9P0TLZ4</accession>
<dbReference type="PANTHER" id="PTHR16515">
    <property type="entry name" value="PR DOMAIN ZINC FINGER PROTEIN"/>
    <property type="match status" value="1"/>
</dbReference>
<keyword evidence="11" id="KW-1185">Reference proteome</keyword>
<dbReference type="EMBL" id="CALOZG010000028">
    <property type="protein sequence ID" value="CAH4032396.1"/>
    <property type="molecule type" value="Genomic_DNA"/>
</dbReference>
<evidence type="ECO:0000256" key="1">
    <source>
        <dbReference type="ARBA" id="ARBA00004123"/>
    </source>
</evidence>
<evidence type="ECO:0000256" key="7">
    <source>
        <dbReference type="ARBA" id="ARBA00023242"/>
    </source>
</evidence>